<dbReference type="Proteomes" id="UP000249135">
    <property type="component" value="Unassembled WGS sequence"/>
</dbReference>
<organism evidence="1 2">
    <name type="scientific">Variovorax paradoxus</name>
    <dbReference type="NCBI Taxonomy" id="34073"/>
    <lineage>
        <taxon>Bacteria</taxon>
        <taxon>Pseudomonadati</taxon>
        <taxon>Pseudomonadota</taxon>
        <taxon>Betaproteobacteria</taxon>
        <taxon>Burkholderiales</taxon>
        <taxon>Comamonadaceae</taxon>
        <taxon>Variovorax</taxon>
    </lineage>
</organism>
<evidence type="ECO:0000313" key="2">
    <source>
        <dbReference type="Proteomes" id="UP000249135"/>
    </source>
</evidence>
<sequence length="152" mass="16663">MADPRPPTRPPQERLAASRAALLAELWGGAAGPEPQQPIDTEPPSSRATGWFAAVPWLPLGQRMAARWWRRHPANAMLQLARPALERRAREQPAQLMLAAAATGAVLVVVRPWRLLSATALLALVLKTSDVADVVTTLMHKKNPTPRKDREP</sequence>
<name>A0A2W5PVC0_VARPD</name>
<dbReference type="AlphaFoldDB" id="A0A2W5PVC0"/>
<comment type="caution">
    <text evidence="1">The sequence shown here is derived from an EMBL/GenBank/DDBJ whole genome shotgun (WGS) entry which is preliminary data.</text>
</comment>
<gene>
    <name evidence="1" type="ORF">DI563_20110</name>
</gene>
<protein>
    <submittedName>
        <fullName evidence="1">Uncharacterized protein</fullName>
    </submittedName>
</protein>
<accession>A0A2W5PVC0</accession>
<dbReference type="EMBL" id="QFPP01000312">
    <property type="protein sequence ID" value="PZQ68834.1"/>
    <property type="molecule type" value="Genomic_DNA"/>
</dbReference>
<evidence type="ECO:0000313" key="1">
    <source>
        <dbReference type="EMBL" id="PZQ68834.1"/>
    </source>
</evidence>
<proteinExistence type="predicted"/>
<reference evidence="1 2" key="1">
    <citation type="submission" date="2017-08" db="EMBL/GenBank/DDBJ databases">
        <title>Infants hospitalized years apart are colonized by the same room-sourced microbial strains.</title>
        <authorList>
            <person name="Brooks B."/>
            <person name="Olm M.R."/>
            <person name="Firek B.A."/>
            <person name="Baker R."/>
            <person name="Thomas B.C."/>
            <person name="Morowitz M.J."/>
            <person name="Banfield J.F."/>
        </authorList>
    </citation>
    <scope>NUCLEOTIDE SEQUENCE [LARGE SCALE GENOMIC DNA]</scope>
    <source>
        <strain evidence="1">S2_005_003_R2_41</strain>
    </source>
</reference>